<reference evidence="2" key="1">
    <citation type="journal article" date="2015" name="Nature">
        <title>Complex archaea that bridge the gap between prokaryotes and eukaryotes.</title>
        <authorList>
            <person name="Spang A."/>
            <person name="Saw J.H."/>
            <person name="Jorgensen S.L."/>
            <person name="Zaremba-Niedzwiedzka K."/>
            <person name="Martijn J."/>
            <person name="Lind A.E."/>
            <person name="van Eijk R."/>
            <person name="Schleper C."/>
            <person name="Guy L."/>
            <person name="Ettema T.J."/>
        </authorList>
    </citation>
    <scope>NUCLEOTIDE SEQUENCE</scope>
</reference>
<dbReference type="Gene3D" id="3.20.20.80">
    <property type="entry name" value="Glycosidases"/>
    <property type="match status" value="1"/>
</dbReference>
<evidence type="ECO:0000259" key="1">
    <source>
        <dbReference type="Pfam" id="PF01120"/>
    </source>
</evidence>
<dbReference type="AlphaFoldDB" id="A0A0F9MMN6"/>
<feature type="non-terminal residue" evidence="2">
    <location>
        <position position="43"/>
    </location>
</feature>
<dbReference type="Pfam" id="PF01120">
    <property type="entry name" value="Alpha_L_fucos"/>
    <property type="match status" value="1"/>
</dbReference>
<dbReference type="EMBL" id="LAZR01005352">
    <property type="protein sequence ID" value="KKN00642.1"/>
    <property type="molecule type" value="Genomic_DNA"/>
</dbReference>
<dbReference type="GO" id="GO:0005975">
    <property type="term" value="P:carbohydrate metabolic process"/>
    <property type="evidence" value="ECO:0007669"/>
    <property type="project" value="InterPro"/>
</dbReference>
<evidence type="ECO:0000313" key="2">
    <source>
        <dbReference type="EMBL" id="KKN00642.1"/>
    </source>
</evidence>
<dbReference type="InterPro" id="IPR057739">
    <property type="entry name" value="Glyco_hydro_29_N"/>
</dbReference>
<gene>
    <name evidence="2" type="ORF">LCGC14_1135700</name>
</gene>
<organism evidence="2">
    <name type="scientific">marine sediment metagenome</name>
    <dbReference type="NCBI Taxonomy" id="412755"/>
    <lineage>
        <taxon>unclassified sequences</taxon>
        <taxon>metagenomes</taxon>
        <taxon>ecological metagenomes</taxon>
    </lineage>
</organism>
<dbReference type="GO" id="GO:0004560">
    <property type="term" value="F:alpha-L-fucosidase activity"/>
    <property type="evidence" value="ECO:0007669"/>
    <property type="project" value="InterPro"/>
</dbReference>
<accession>A0A0F9MMN6</accession>
<name>A0A0F9MMN6_9ZZZZ</name>
<comment type="caution">
    <text evidence="2">The sequence shown here is derived from an EMBL/GenBank/DDBJ whole genome shotgun (WGS) entry which is preliminary data.</text>
</comment>
<feature type="domain" description="Glycoside hydrolase family 29 N-terminal" evidence="1">
    <location>
        <begin position="3"/>
        <end position="42"/>
    </location>
</feature>
<sequence>MSSKEKYKPTWNSLKRHRNPEWLDDAKYGIYYHWGIYSVPEFG</sequence>
<dbReference type="InterPro" id="IPR017853">
    <property type="entry name" value="GH"/>
</dbReference>
<dbReference type="SUPFAM" id="SSF51445">
    <property type="entry name" value="(Trans)glycosidases"/>
    <property type="match status" value="1"/>
</dbReference>
<protein>
    <recommendedName>
        <fullName evidence="1">Glycoside hydrolase family 29 N-terminal domain-containing protein</fullName>
    </recommendedName>
</protein>
<proteinExistence type="predicted"/>